<sequence length="397" mass="45386">MNQAHTDFPHSDGTTESSASPRRESSSALRAIAKLLAEADVRIGGGRPWDMIIHDPRTADRILAQGSMGLGESYMDGWWDSPRLDEFFSRILYARLDEKVTAGMALQSLRARLLNLQSLRRAWQVGQVHYDTGNDFFEAMLDGHMAYTCGYWAEAKNLEDAQTAKLDLICRKLGLKPGMRLLDIGCGWGSLMKYAAERYGVSCVGVTISREQAERGRARCEGLPVEFRLMDYRELGKDRDDRFDRVASVGMFEHVGRKNHRTYFEVARRCLPDDGLFLLHTIGKNLRRTHTDPWIDRYIFPNGDLPALGQITDAAEDIFVVEDVHNFGADYDRTLMAWHRNFEAAWPRFASQYGERFRRMWSYYLQACAGTFRARTTQLWQVMLSPMGIPGGYRRPS</sequence>
<dbReference type="GO" id="GO:0008168">
    <property type="term" value="F:methyltransferase activity"/>
    <property type="evidence" value="ECO:0007669"/>
    <property type="project" value="UniProtKB-KW"/>
</dbReference>
<dbReference type="InterPro" id="IPR050723">
    <property type="entry name" value="CFA/CMAS"/>
</dbReference>
<dbReference type="OrthoDB" id="9782855at2"/>
<gene>
    <name evidence="8" type="ORF">C7389_10942</name>
</gene>
<evidence type="ECO:0000256" key="1">
    <source>
        <dbReference type="ARBA" id="ARBA00010815"/>
    </source>
</evidence>
<comment type="caution">
    <text evidence="8">The sequence shown here is derived from an EMBL/GenBank/DDBJ whole genome shotgun (WGS) entry which is preliminary data.</text>
</comment>
<evidence type="ECO:0000313" key="8">
    <source>
        <dbReference type="EMBL" id="TDN50352.1"/>
    </source>
</evidence>
<feature type="active site" evidence="6">
    <location>
        <position position="368"/>
    </location>
</feature>
<dbReference type="AlphaFoldDB" id="A0A4V3BMF5"/>
<keyword evidence="9" id="KW-1185">Reference proteome</keyword>
<dbReference type="SUPFAM" id="SSF53335">
    <property type="entry name" value="S-adenosyl-L-methionine-dependent methyltransferases"/>
    <property type="match status" value="1"/>
</dbReference>
<dbReference type="RefSeq" id="WP_133591535.1">
    <property type="nucleotide sequence ID" value="NZ_SNVV01000009.1"/>
</dbReference>
<reference evidence="8 9" key="1">
    <citation type="submission" date="2019-03" db="EMBL/GenBank/DDBJ databases">
        <title>Genomic Encyclopedia of Type Strains, Phase IV (KMG-IV): sequencing the most valuable type-strain genomes for metagenomic binning, comparative biology and taxonomic classification.</title>
        <authorList>
            <person name="Goeker M."/>
        </authorList>
    </citation>
    <scope>NUCLEOTIDE SEQUENCE [LARGE SCALE GENOMIC DNA]</scope>
    <source>
        <strain evidence="8 9">DSM 12121</strain>
    </source>
</reference>
<name>A0A4V3BMF5_9RHOO</name>
<feature type="region of interest" description="Disordered" evidence="7">
    <location>
        <begin position="1"/>
        <end position="24"/>
    </location>
</feature>
<dbReference type="PIRSF" id="PIRSF003085">
    <property type="entry name" value="CMAS"/>
    <property type="match status" value="1"/>
</dbReference>
<evidence type="ECO:0000256" key="3">
    <source>
        <dbReference type="ARBA" id="ARBA00022679"/>
    </source>
</evidence>
<dbReference type="EMBL" id="SNVV01000009">
    <property type="protein sequence ID" value="TDN50352.1"/>
    <property type="molecule type" value="Genomic_DNA"/>
</dbReference>
<keyword evidence="3" id="KW-0808">Transferase</keyword>
<organism evidence="8 9">
    <name type="scientific">Azoarcus indigens</name>
    <dbReference type="NCBI Taxonomy" id="29545"/>
    <lineage>
        <taxon>Bacteria</taxon>
        <taxon>Pseudomonadati</taxon>
        <taxon>Pseudomonadota</taxon>
        <taxon>Betaproteobacteria</taxon>
        <taxon>Rhodocyclales</taxon>
        <taxon>Zoogloeaceae</taxon>
        <taxon>Azoarcus</taxon>
    </lineage>
</organism>
<keyword evidence="2" id="KW-0489">Methyltransferase</keyword>
<proteinExistence type="inferred from homology"/>
<dbReference type="PANTHER" id="PTHR43667:SF1">
    <property type="entry name" value="CYCLOPROPANE-FATTY-ACYL-PHOSPHOLIPID SYNTHASE"/>
    <property type="match status" value="1"/>
</dbReference>
<keyword evidence="5" id="KW-0443">Lipid metabolism</keyword>
<dbReference type="PANTHER" id="PTHR43667">
    <property type="entry name" value="CYCLOPROPANE-FATTY-ACYL-PHOSPHOLIPID SYNTHASE"/>
    <property type="match status" value="1"/>
</dbReference>
<evidence type="ECO:0000256" key="7">
    <source>
        <dbReference type="SAM" id="MobiDB-lite"/>
    </source>
</evidence>
<dbReference type="NCBIfam" id="NF008686">
    <property type="entry name" value="PRK11705.1"/>
    <property type="match status" value="1"/>
</dbReference>
<evidence type="ECO:0000256" key="6">
    <source>
        <dbReference type="PIRSR" id="PIRSR003085-1"/>
    </source>
</evidence>
<keyword evidence="4" id="KW-0949">S-adenosyl-L-methionine</keyword>
<comment type="similarity">
    <text evidence="1">Belongs to the CFA/CMAS family.</text>
</comment>
<evidence type="ECO:0000256" key="5">
    <source>
        <dbReference type="ARBA" id="ARBA00023098"/>
    </source>
</evidence>
<dbReference type="InterPro" id="IPR003333">
    <property type="entry name" value="CMAS"/>
</dbReference>
<evidence type="ECO:0000313" key="9">
    <source>
        <dbReference type="Proteomes" id="UP000295129"/>
    </source>
</evidence>
<accession>A0A4V3BMF5</accession>
<evidence type="ECO:0000256" key="2">
    <source>
        <dbReference type="ARBA" id="ARBA00022603"/>
    </source>
</evidence>
<dbReference type="Proteomes" id="UP000295129">
    <property type="component" value="Unassembled WGS sequence"/>
</dbReference>
<dbReference type="CDD" id="cd02440">
    <property type="entry name" value="AdoMet_MTases"/>
    <property type="match status" value="1"/>
</dbReference>
<dbReference type="InterPro" id="IPR029063">
    <property type="entry name" value="SAM-dependent_MTases_sf"/>
</dbReference>
<dbReference type="Pfam" id="PF02353">
    <property type="entry name" value="CMAS"/>
    <property type="match status" value="1"/>
</dbReference>
<dbReference type="GO" id="GO:0032259">
    <property type="term" value="P:methylation"/>
    <property type="evidence" value="ECO:0007669"/>
    <property type="project" value="UniProtKB-KW"/>
</dbReference>
<dbReference type="GO" id="GO:0008610">
    <property type="term" value="P:lipid biosynthetic process"/>
    <property type="evidence" value="ECO:0007669"/>
    <property type="project" value="InterPro"/>
</dbReference>
<evidence type="ECO:0000256" key="4">
    <source>
        <dbReference type="ARBA" id="ARBA00022691"/>
    </source>
</evidence>
<protein>
    <submittedName>
        <fullName evidence="8">Cyclopropane-fatty-acyl-phospholipid synthase</fullName>
    </submittedName>
</protein>
<dbReference type="Gene3D" id="3.40.50.150">
    <property type="entry name" value="Vaccinia Virus protein VP39"/>
    <property type="match status" value="1"/>
</dbReference>